<feature type="domain" description="HTH tetR-type" evidence="6">
    <location>
        <begin position="2"/>
        <end position="62"/>
    </location>
</feature>
<evidence type="ECO:0000259" key="6">
    <source>
        <dbReference type="PROSITE" id="PS50977"/>
    </source>
</evidence>
<dbReference type="PROSITE" id="PS50977">
    <property type="entry name" value="HTH_TETR_2"/>
    <property type="match status" value="1"/>
</dbReference>
<keyword evidence="1" id="KW-0805">Transcription regulation</keyword>
<gene>
    <name evidence="7" type="ORF">EDD34_2045</name>
</gene>
<dbReference type="InterPro" id="IPR001647">
    <property type="entry name" value="HTH_TetR"/>
</dbReference>
<evidence type="ECO:0000256" key="1">
    <source>
        <dbReference type="ARBA" id="ARBA00023015"/>
    </source>
</evidence>
<dbReference type="PROSITE" id="PS01081">
    <property type="entry name" value="HTH_TETR_1"/>
    <property type="match status" value="1"/>
</dbReference>
<dbReference type="InterPro" id="IPR009057">
    <property type="entry name" value="Homeodomain-like_sf"/>
</dbReference>
<reference evidence="7 8" key="1">
    <citation type="submission" date="2018-11" db="EMBL/GenBank/DDBJ databases">
        <title>Sequencing the genomes of 1000 actinobacteria strains.</title>
        <authorList>
            <person name="Klenk H.-P."/>
        </authorList>
    </citation>
    <scope>NUCLEOTIDE SEQUENCE [LARGE SCALE GENOMIC DNA]</scope>
    <source>
        <strain evidence="7 8">DSM 15700</strain>
    </source>
</reference>
<accession>A0A3N4Z6G3</accession>
<evidence type="ECO:0000256" key="4">
    <source>
        <dbReference type="PROSITE-ProRule" id="PRU00335"/>
    </source>
</evidence>
<feature type="compositionally biased region" description="Basic and acidic residues" evidence="5">
    <location>
        <begin position="74"/>
        <end position="89"/>
    </location>
</feature>
<dbReference type="PANTHER" id="PTHR30055">
    <property type="entry name" value="HTH-TYPE TRANSCRIPTIONAL REGULATOR RUTR"/>
    <property type="match status" value="1"/>
</dbReference>
<dbReference type="PRINTS" id="PR00455">
    <property type="entry name" value="HTHTETR"/>
</dbReference>
<evidence type="ECO:0000256" key="2">
    <source>
        <dbReference type="ARBA" id="ARBA00023125"/>
    </source>
</evidence>
<dbReference type="AlphaFoldDB" id="A0A3N4Z6G3"/>
<dbReference type="InterPro" id="IPR023772">
    <property type="entry name" value="DNA-bd_HTH_TetR-type_CS"/>
</dbReference>
<feature type="DNA-binding region" description="H-T-H motif" evidence="4">
    <location>
        <begin position="25"/>
        <end position="44"/>
    </location>
</feature>
<comment type="caution">
    <text evidence="7">The sequence shown here is derived from an EMBL/GenBank/DDBJ whole genome shotgun (WGS) entry which is preliminary data.</text>
</comment>
<proteinExistence type="predicted"/>
<feature type="compositionally biased region" description="Basic and acidic residues" evidence="5">
    <location>
        <begin position="140"/>
        <end position="156"/>
    </location>
</feature>
<dbReference type="InterPro" id="IPR050109">
    <property type="entry name" value="HTH-type_TetR-like_transc_reg"/>
</dbReference>
<dbReference type="SUPFAM" id="SSF46689">
    <property type="entry name" value="Homeodomain-like"/>
    <property type="match status" value="1"/>
</dbReference>
<dbReference type="GO" id="GO:0000976">
    <property type="term" value="F:transcription cis-regulatory region binding"/>
    <property type="evidence" value="ECO:0007669"/>
    <property type="project" value="TreeGrafter"/>
</dbReference>
<keyword evidence="3" id="KW-0804">Transcription</keyword>
<feature type="region of interest" description="Disordered" evidence="5">
    <location>
        <begin position="71"/>
        <end position="160"/>
    </location>
</feature>
<evidence type="ECO:0000256" key="5">
    <source>
        <dbReference type="SAM" id="MobiDB-lite"/>
    </source>
</evidence>
<dbReference type="Proteomes" id="UP000280501">
    <property type="component" value="Unassembled WGS sequence"/>
</dbReference>
<evidence type="ECO:0000313" key="7">
    <source>
        <dbReference type="EMBL" id="RPF21418.1"/>
    </source>
</evidence>
<dbReference type="FunFam" id="1.10.10.60:FF:000141">
    <property type="entry name" value="TetR family transcriptional regulator"/>
    <property type="match status" value="1"/>
</dbReference>
<keyword evidence="8" id="KW-1185">Reference proteome</keyword>
<dbReference type="EMBL" id="RKQZ01000001">
    <property type="protein sequence ID" value="RPF21418.1"/>
    <property type="molecule type" value="Genomic_DNA"/>
</dbReference>
<evidence type="ECO:0000313" key="8">
    <source>
        <dbReference type="Proteomes" id="UP000280501"/>
    </source>
</evidence>
<protein>
    <submittedName>
        <fullName evidence="7">TetR family transcriptional regulator</fullName>
    </submittedName>
</protein>
<keyword evidence="2 4" id="KW-0238">DNA-binding</keyword>
<sequence>MTPRRRQILDTAADLFAARGFHGVSVGDIGAAVGISGPALYKHFTGKEDILGQCLLHASERLLEGARALAGAEPGRDGGGRPGAVRDDDGSAGDGSGSGSNASNAVRGDRDRDDHRDGTDVVREGSDARATSEISGTSDSWERSGTDVAREGRSRTGDGPGDALDALIAFHTDFALSQPSLIVIQEREWGSLGDRAQAQVRERQLAYIEVWTRALRPHRPDLSPAQARAAVQAAFGLLNSTPHSARISRSAMRGLLTRMARAALAP</sequence>
<dbReference type="RefSeq" id="WP_342774822.1">
    <property type="nucleotide sequence ID" value="NZ_RKQZ01000001.1"/>
</dbReference>
<dbReference type="Gene3D" id="1.10.10.60">
    <property type="entry name" value="Homeodomain-like"/>
    <property type="match status" value="1"/>
</dbReference>
<feature type="compositionally biased region" description="Basic and acidic residues" evidence="5">
    <location>
        <begin position="107"/>
        <end position="127"/>
    </location>
</feature>
<dbReference type="PANTHER" id="PTHR30055:SF234">
    <property type="entry name" value="HTH-TYPE TRANSCRIPTIONAL REGULATOR BETI"/>
    <property type="match status" value="1"/>
</dbReference>
<dbReference type="Gene3D" id="1.10.357.10">
    <property type="entry name" value="Tetracycline Repressor, domain 2"/>
    <property type="match status" value="1"/>
</dbReference>
<evidence type="ECO:0000256" key="3">
    <source>
        <dbReference type="ARBA" id="ARBA00023163"/>
    </source>
</evidence>
<dbReference type="GO" id="GO:0003700">
    <property type="term" value="F:DNA-binding transcription factor activity"/>
    <property type="evidence" value="ECO:0007669"/>
    <property type="project" value="TreeGrafter"/>
</dbReference>
<name>A0A3N4Z6G3_9MICO</name>
<dbReference type="Pfam" id="PF00440">
    <property type="entry name" value="TetR_N"/>
    <property type="match status" value="1"/>
</dbReference>
<dbReference type="GO" id="GO:0045892">
    <property type="term" value="P:negative regulation of DNA-templated transcription"/>
    <property type="evidence" value="ECO:0007669"/>
    <property type="project" value="UniProtKB-ARBA"/>
</dbReference>
<organism evidence="7 8">
    <name type="scientific">Myceligenerans xiligouense</name>
    <dbReference type="NCBI Taxonomy" id="253184"/>
    <lineage>
        <taxon>Bacteria</taxon>
        <taxon>Bacillati</taxon>
        <taxon>Actinomycetota</taxon>
        <taxon>Actinomycetes</taxon>
        <taxon>Micrococcales</taxon>
        <taxon>Promicromonosporaceae</taxon>
        <taxon>Myceligenerans</taxon>
    </lineage>
</organism>